<evidence type="ECO:0000313" key="2">
    <source>
        <dbReference type="EMBL" id="KAJ6417073.1"/>
    </source>
</evidence>
<sequence>MAKNKRKKAATKLKNVEELRQELVLALKAKLPATSTSLPPSPKQRISAYDSSGSCTSKSSHSNGSLGPNYKEFEDSEEEEDEFSLALCKEDEAYASKFFFSSPMSDKFANDCFVLHESHAQPIVQEEAAMAAAFLVSGSLSMLSAVSFLRDSTSLLAKENVVSSSNDGAAVVISTKGKEKEGNGCWGSFFFFAPLLGNLAARTDFMKEGDVPLLLPTAAGHDSNGSTSSISLDKRIGDNVLPSSPSIAAVNEASMLGKVAGSKAAKTDFQELSKTDFAKTAAALGGVLGNAVAMNGSRDGQASNGKWKDLFSSNRRAESGTKLVSPIEQQSSDEPSRPLTNEEASRPFDCEEPSRAKEVQGSYPLNEFLDEQRVDPMQLETDVGEWTSVWRELMWTRYVV</sequence>
<feature type="compositionally biased region" description="Basic and acidic residues" evidence="1">
    <location>
        <begin position="343"/>
        <end position="358"/>
    </location>
</feature>
<dbReference type="AlphaFoldDB" id="A0AAD6P5U9"/>
<proteinExistence type="predicted"/>
<organism evidence="2 3">
    <name type="scientific">Salix udensis</name>
    <dbReference type="NCBI Taxonomy" id="889485"/>
    <lineage>
        <taxon>Eukaryota</taxon>
        <taxon>Viridiplantae</taxon>
        <taxon>Streptophyta</taxon>
        <taxon>Embryophyta</taxon>
        <taxon>Tracheophyta</taxon>
        <taxon>Spermatophyta</taxon>
        <taxon>Magnoliopsida</taxon>
        <taxon>eudicotyledons</taxon>
        <taxon>Gunneridae</taxon>
        <taxon>Pentapetalae</taxon>
        <taxon>rosids</taxon>
        <taxon>fabids</taxon>
        <taxon>Malpighiales</taxon>
        <taxon>Salicaceae</taxon>
        <taxon>Saliceae</taxon>
        <taxon>Salix</taxon>
    </lineage>
</organism>
<evidence type="ECO:0000313" key="3">
    <source>
        <dbReference type="Proteomes" id="UP001162972"/>
    </source>
</evidence>
<feature type="region of interest" description="Disordered" evidence="1">
    <location>
        <begin position="317"/>
        <end position="363"/>
    </location>
</feature>
<protein>
    <submittedName>
        <fullName evidence="2">Uncharacterized protein</fullName>
    </submittedName>
</protein>
<keyword evidence="3" id="KW-1185">Reference proteome</keyword>
<accession>A0AAD6P5U9</accession>
<gene>
    <name evidence="2" type="ORF">OIU84_002879</name>
</gene>
<dbReference type="Proteomes" id="UP001162972">
    <property type="component" value="Chromosome 11"/>
</dbReference>
<evidence type="ECO:0000256" key="1">
    <source>
        <dbReference type="SAM" id="MobiDB-lite"/>
    </source>
</evidence>
<comment type="caution">
    <text evidence="2">The sequence shown here is derived from an EMBL/GenBank/DDBJ whole genome shotgun (WGS) entry which is preliminary data.</text>
</comment>
<feature type="compositionally biased region" description="Low complexity" evidence="1">
    <location>
        <begin position="51"/>
        <end position="65"/>
    </location>
</feature>
<dbReference type="EMBL" id="JAPFFJ010000011">
    <property type="protein sequence ID" value="KAJ6417073.1"/>
    <property type="molecule type" value="Genomic_DNA"/>
</dbReference>
<name>A0AAD6P5U9_9ROSI</name>
<reference evidence="2 3" key="1">
    <citation type="journal article" date="2023" name="Int. J. Mol. Sci.">
        <title>De Novo Assembly and Annotation of 11 Diverse Shrub Willow (Salix) Genomes Reveals Novel Gene Organization in Sex-Linked Regions.</title>
        <authorList>
            <person name="Hyden B."/>
            <person name="Feng K."/>
            <person name="Yates T.B."/>
            <person name="Jawdy S."/>
            <person name="Cereghino C."/>
            <person name="Smart L.B."/>
            <person name="Muchero W."/>
        </authorList>
    </citation>
    <scope>NUCLEOTIDE SEQUENCE [LARGE SCALE GENOMIC DNA]</scope>
    <source>
        <tissue evidence="2">Shoot tip</tissue>
    </source>
</reference>
<feature type="region of interest" description="Disordered" evidence="1">
    <location>
        <begin position="33"/>
        <end position="74"/>
    </location>
</feature>